<evidence type="ECO:0000256" key="2">
    <source>
        <dbReference type="ARBA" id="ARBA00004477"/>
    </source>
</evidence>
<proteinExistence type="inferred from homology"/>
<comment type="function">
    <text evidence="1">Subunit of the oligosaccharyl transferase (OST) complex that catalyzes the initial transfer of a defined glycan (Glc(3)Man(9)GlcNAc(2) in eukaryotes) from the lipid carrier dolichol-pyrophosphate to an asparagine residue within an Asn-X-Ser/Thr consensus motif in nascent polypeptide chains, the first step in protein N-glycosylation. N-glycosylation occurs cotranslationally and the complex associates with the Sec61 complex at the channel-forming translocon complex that mediates protein translocation across the endoplasmic reticulum (ER). All subunits are required for a maximal enzyme activity.</text>
</comment>
<keyword evidence="4 9" id="KW-0812">Transmembrane</keyword>
<evidence type="ECO:0000256" key="7">
    <source>
        <dbReference type="ARBA" id="ARBA00022989"/>
    </source>
</evidence>
<keyword evidence="11" id="KW-0808">Transferase</keyword>
<protein>
    <submittedName>
        <fullName evidence="11">Putative dolichyl-diphosphooligosaccharide--protein glycosyltransferase subunit 3B</fullName>
    </submittedName>
</protein>
<evidence type="ECO:0000256" key="1">
    <source>
        <dbReference type="ARBA" id="ARBA00002791"/>
    </source>
</evidence>
<keyword evidence="7 9" id="KW-1133">Transmembrane helix</keyword>
<dbReference type="PANTHER" id="PTHR12692:SF0">
    <property type="entry name" value="GH11935P"/>
    <property type="match status" value="1"/>
</dbReference>
<dbReference type="GO" id="GO:0016740">
    <property type="term" value="F:transferase activity"/>
    <property type="evidence" value="ECO:0007669"/>
    <property type="project" value="UniProtKB-KW"/>
</dbReference>
<evidence type="ECO:0000256" key="4">
    <source>
        <dbReference type="ARBA" id="ARBA00022692"/>
    </source>
</evidence>
<accession>A0A2H9ZSZ3</accession>
<gene>
    <name evidence="11" type="primary">OST3B</name>
    <name evidence="11" type="ORF">AXF42_Ash020295</name>
</gene>
<dbReference type="AlphaFoldDB" id="A0A2H9ZSZ3"/>
<keyword evidence="8 9" id="KW-0472">Membrane</keyword>
<evidence type="ECO:0000313" key="12">
    <source>
        <dbReference type="Proteomes" id="UP000236161"/>
    </source>
</evidence>
<evidence type="ECO:0000256" key="8">
    <source>
        <dbReference type="ARBA" id="ARBA00023136"/>
    </source>
</evidence>
<reference evidence="11 12" key="1">
    <citation type="journal article" date="2017" name="Nature">
        <title>The Apostasia genome and the evolution of orchids.</title>
        <authorList>
            <person name="Zhang G.Q."/>
            <person name="Liu K.W."/>
            <person name="Li Z."/>
            <person name="Lohaus R."/>
            <person name="Hsiao Y.Y."/>
            <person name="Niu S.C."/>
            <person name="Wang J.Y."/>
            <person name="Lin Y.C."/>
            <person name="Xu Q."/>
            <person name="Chen L.J."/>
            <person name="Yoshida K."/>
            <person name="Fujiwara S."/>
            <person name="Wang Z.W."/>
            <person name="Zhang Y.Q."/>
            <person name="Mitsuda N."/>
            <person name="Wang M."/>
            <person name="Liu G.H."/>
            <person name="Pecoraro L."/>
            <person name="Huang H.X."/>
            <person name="Xiao X.J."/>
            <person name="Lin M."/>
            <person name="Wu X.Y."/>
            <person name="Wu W.L."/>
            <person name="Chen Y.Y."/>
            <person name="Chang S.B."/>
            <person name="Sakamoto S."/>
            <person name="Ohme-Takagi M."/>
            <person name="Yagi M."/>
            <person name="Zeng S.J."/>
            <person name="Shen C.Y."/>
            <person name="Yeh C.M."/>
            <person name="Luo Y.B."/>
            <person name="Tsai W.C."/>
            <person name="Van de Peer Y."/>
            <person name="Liu Z.J."/>
        </authorList>
    </citation>
    <scope>NUCLEOTIDE SEQUENCE [LARGE SCALE GENOMIC DNA]</scope>
    <source>
        <strain evidence="12">cv. Shenzhen</strain>
        <tissue evidence="11">Stem</tissue>
    </source>
</reference>
<dbReference type="InterPro" id="IPR021149">
    <property type="entry name" value="OligosaccharylTrfase_OST3/OST6"/>
</dbReference>
<feature type="transmembrane region" description="Helical" evidence="9">
    <location>
        <begin position="225"/>
        <end position="245"/>
    </location>
</feature>
<comment type="similarity">
    <text evidence="3">Belongs to the OST3/OST6 family.</text>
</comment>
<dbReference type="Gene3D" id="3.40.30.10">
    <property type="entry name" value="Glutaredoxin"/>
    <property type="match status" value="1"/>
</dbReference>
<dbReference type="GO" id="GO:0018279">
    <property type="term" value="P:protein N-linked glycosylation via asparagine"/>
    <property type="evidence" value="ECO:0007669"/>
    <property type="project" value="TreeGrafter"/>
</dbReference>
<keyword evidence="12" id="KW-1185">Reference proteome</keyword>
<keyword evidence="6" id="KW-0256">Endoplasmic reticulum</keyword>
<feature type="transmembrane region" description="Helical" evidence="9">
    <location>
        <begin position="194"/>
        <end position="213"/>
    </location>
</feature>
<evidence type="ECO:0000256" key="5">
    <source>
        <dbReference type="ARBA" id="ARBA00022729"/>
    </source>
</evidence>
<comment type="subcellular location">
    <subcellularLocation>
        <location evidence="2">Endoplasmic reticulum membrane</location>
        <topology evidence="2">Multi-pass membrane protein</topology>
    </subcellularLocation>
</comment>
<dbReference type="EMBL" id="KZ454165">
    <property type="protein sequence ID" value="PKA46404.1"/>
    <property type="molecule type" value="Genomic_DNA"/>
</dbReference>
<organism evidence="11 12">
    <name type="scientific">Apostasia shenzhenica</name>
    <dbReference type="NCBI Taxonomy" id="1088818"/>
    <lineage>
        <taxon>Eukaryota</taxon>
        <taxon>Viridiplantae</taxon>
        <taxon>Streptophyta</taxon>
        <taxon>Embryophyta</taxon>
        <taxon>Tracheophyta</taxon>
        <taxon>Spermatophyta</taxon>
        <taxon>Magnoliopsida</taxon>
        <taxon>Liliopsida</taxon>
        <taxon>Asparagales</taxon>
        <taxon>Orchidaceae</taxon>
        <taxon>Apostasioideae</taxon>
        <taxon>Apostasia</taxon>
    </lineage>
</organism>
<feature type="transmembrane region" description="Helical" evidence="9">
    <location>
        <begin position="275"/>
        <end position="296"/>
    </location>
</feature>
<dbReference type="STRING" id="1088818.A0A2H9ZSZ3"/>
<evidence type="ECO:0000256" key="6">
    <source>
        <dbReference type="ARBA" id="ARBA00022824"/>
    </source>
</evidence>
<evidence type="ECO:0000256" key="9">
    <source>
        <dbReference type="SAM" id="Phobius"/>
    </source>
</evidence>
<dbReference type="PANTHER" id="PTHR12692">
    <property type="entry name" value="DOLICHYL-DIPHOSPHOOLIGOSACCHARIDE--PROTEIN GLYCOSYLTRANSFERASE-RELATED"/>
    <property type="match status" value="1"/>
</dbReference>
<evidence type="ECO:0000256" key="10">
    <source>
        <dbReference type="SAM" id="SignalP"/>
    </source>
</evidence>
<feature type="chain" id="PRO_5014177739" evidence="10">
    <location>
        <begin position="25"/>
        <end position="343"/>
    </location>
</feature>
<evidence type="ECO:0000256" key="3">
    <source>
        <dbReference type="ARBA" id="ARBA00009561"/>
    </source>
</evidence>
<dbReference type="Pfam" id="PF04756">
    <property type="entry name" value="OST3_OST6"/>
    <property type="match status" value="1"/>
</dbReference>
<sequence length="343" mass="37589">MALGSVVCSLPFLLVALFASGTWGGGSLSGDDLVAELETLRSQSPSGVIRLDDRLVSRFLTSAPVPRPYHLLIFFDAASLRSKPELHLPQLRSEFAIVSQSFAAHHSGLPTASKLFFCELEFGDSQSSFSLFGVNSLPHVRIVSPSTRVLLDSEAMESSAFARLADSMAEFVESKSKLSVGPIIRPPPVSPRQIVVLLLVLLVASPFIMKKIVAGETMLHDSRVWMAGAVFVYFFSVSGSMHNIIRNMPMMLNDRDGRPVFFYQGSGMQLGAEGIIVGFLYTLVGLVLAFVTHGLVRLRRVAAQQGMMFVAMVVVYWAVGKVISLDNWKTGYSIHAFWPTSWK</sequence>
<dbReference type="GO" id="GO:0008250">
    <property type="term" value="C:oligosaccharyltransferase complex"/>
    <property type="evidence" value="ECO:0007669"/>
    <property type="project" value="TreeGrafter"/>
</dbReference>
<name>A0A2H9ZSZ3_9ASPA</name>
<feature type="transmembrane region" description="Helical" evidence="9">
    <location>
        <begin position="308"/>
        <end position="325"/>
    </location>
</feature>
<feature type="signal peptide" evidence="10">
    <location>
        <begin position="1"/>
        <end position="24"/>
    </location>
</feature>
<keyword evidence="5 10" id="KW-0732">Signal</keyword>
<evidence type="ECO:0000313" key="11">
    <source>
        <dbReference type="EMBL" id="PKA46404.1"/>
    </source>
</evidence>
<dbReference type="Proteomes" id="UP000236161">
    <property type="component" value="Unassembled WGS sequence"/>
</dbReference>
<dbReference type="OrthoDB" id="67566at2759"/>